<dbReference type="EMBL" id="MATO01000060">
    <property type="protein sequence ID" value="OCS86801.1"/>
    <property type="molecule type" value="Genomic_DNA"/>
</dbReference>
<evidence type="ECO:0000259" key="1">
    <source>
        <dbReference type="Pfam" id="PF05598"/>
    </source>
</evidence>
<gene>
    <name evidence="3" type="ORF">A6K76_14215</name>
</gene>
<dbReference type="InterPro" id="IPR008490">
    <property type="entry name" value="Transposase_InsH_N"/>
</dbReference>
<evidence type="ECO:0008006" key="5">
    <source>
        <dbReference type="Google" id="ProtNLM"/>
    </source>
</evidence>
<dbReference type="Pfam" id="PF13751">
    <property type="entry name" value="DDE_Tnp_1_6"/>
    <property type="match status" value="1"/>
</dbReference>
<dbReference type="PANTHER" id="PTHR33408:SF2">
    <property type="entry name" value="TRANSPOSASE DDE DOMAIN-CONTAINING PROTEIN"/>
    <property type="match status" value="1"/>
</dbReference>
<sequence>MFYTPSRQAIEKHREMYSYMVDTSHPLIALDQLINWSTLLKNVFPYYSTTATGRPTADPIVLIKILFIQKLEGFRSVRFTCKQIQSNVTYRWFLGISLFTRVPHHSTISKFLWNRLQGADFWLAVFNQQIKQIYKEGFIANETWAGDETELKANANKRFRHKILTEKVIPTKPEDLQEINAFRVKHGKKPLKVVAPKVIHPPTNYSPIDKDARLSVKHVERGQFAYFEHRIVDTLHGFIIATELTAANVPGHQVLPTQVDQLHLLFGEYAKEITLDAGYYNATCAKQLLKRGFFISMPYKRSRSKEHPKCKRTHFKKVKDGLYACPMGIPFSYRTTTRGGYHEFKAPKGSCTNCPYSLKEEDRVLRISIHQKTYDRLREMRLSQRGKILKVVRPQTIELSFAHSKENHGLRYARYRSLLKVKTQVLMTAIIQNFKKWAKLRSLKQVGLHLTYKIIEDDVE</sequence>
<evidence type="ECO:0000259" key="2">
    <source>
        <dbReference type="Pfam" id="PF13751"/>
    </source>
</evidence>
<evidence type="ECO:0000313" key="4">
    <source>
        <dbReference type="Proteomes" id="UP000093482"/>
    </source>
</evidence>
<feature type="domain" description="Transposase DDE" evidence="2">
    <location>
        <begin position="325"/>
        <end position="436"/>
    </location>
</feature>
<organism evidence="3 4">
    <name type="scientific">Caryophanon latum</name>
    <dbReference type="NCBI Taxonomy" id="33977"/>
    <lineage>
        <taxon>Bacteria</taxon>
        <taxon>Bacillati</taxon>
        <taxon>Bacillota</taxon>
        <taxon>Bacilli</taxon>
        <taxon>Bacillales</taxon>
        <taxon>Caryophanaceae</taxon>
        <taxon>Caryophanon</taxon>
    </lineage>
</organism>
<dbReference type="InterPro" id="IPR025668">
    <property type="entry name" value="Tnp_DDE_dom"/>
</dbReference>
<feature type="domain" description="Transposase InsH N-terminal" evidence="1">
    <location>
        <begin position="19"/>
        <end position="111"/>
    </location>
</feature>
<dbReference type="OrthoDB" id="9774608at2"/>
<dbReference type="Proteomes" id="UP000093482">
    <property type="component" value="Unassembled WGS sequence"/>
</dbReference>
<dbReference type="PANTHER" id="PTHR33408">
    <property type="entry name" value="TRANSPOSASE"/>
    <property type="match status" value="1"/>
</dbReference>
<dbReference type="AlphaFoldDB" id="A0A1C0YI28"/>
<accession>A0A1C0YI28</accession>
<comment type="caution">
    <text evidence="3">The sequence shown here is derived from an EMBL/GenBank/DDBJ whole genome shotgun (WGS) entry which is preliminary data.</text>
</comment>
<dbReference type="RefSeq" id="WP_066465977.1">
    <property type="nucleotide sequence ID" value="NZ_MATO01000060.1"/>
</dbReference>
<reference evidence="3 4" key="1">
    <citation type="submission" date="2016-07" db="EMBL/GenBank/DDBJ databases">
        <title>Caryophanon latum genome sequencing.</title>
        <authorList>
            <person name="Verma A."/>
            <person name="Pal Y."/>
            <person name="Krishnamurthi S."/>
        </authorList>
    </citation>
    <scope>NUCLEOTIDE SEQUENCE [LARGE SCALE GENOMIC DNA]</scope>
    <source>
        <strain evidence="3 4">DSM 14151</strain>
    </source>
</reference>
<proteinExistence type="predicted"/>
<evidence type="ECO:0000313" key="3">
    <source>
        <dbReference type="EMBL" id="OCS86801.1"/>
    </source>
</evidence>
<keyword evidence="4" id="KW-1185">Reference proteome</keyword>
<name>A0A1C0YI28_9BACL</name>
<dbReference type="Pfam" id="PF05598">
    <property type="entry name" value="DUF772"/>
    <property type="match status" value="1"/>
</dbReference>
<protein>
    <recommendedName>
        <fullName evidence="5">Transposase</fullName>
    </recommendedName>
</protein>